<evidence type="ECO:0000313" key="2">
    <source>
        <dbReference type="Proteomes" id="UP000215931"/>
    </source>
</evidence>
<dbReference type="Proteomes" id="UP000215931">
    <property type="component" value="Unassembled WGS sequence"/>
</dbReference>
<accession>A0A271K931</accession>
<keyword evidence="2" id="KW-1185">Reference proteome</keyword>
<sequence>MSGALPVGGTTGLCHESTSAIDQAAEWLSLTPRRQRDKPAVPLLRERFGLTAPEACQAMAAANLIKARST</sequence>
<organism evidence="1 2">
    <name type="scientific">Mesorhizobium wenxiniae</name>
    <dbReference type="NCBI Taxonomy" id="2014805"/>
    <lineage>
        <taxon>Bacteria</taxon>
        <taxon>Pseudomonadati</taxon>
        <taxon>Pseudomonadota</taxon>
        <taxon>Alphaproteobacteria</taxon>
        <taxon>Hyphomicrobiales</taxon>
        <taxon>Phyllobacteriaceae</taxon>
        <taxon>Mesorhizobium</taxon>
    </lineage>
</organism>
<comment type="caution">
    <text evidence="1">The sequence shown here is derived from an EMBL/GenBank/DDBJ whole genome shotgun (WGS) entry which is preliminary data.</text>
</comment>
<reference evidence="1 2" key="1">
    <citation type="submission" date="2017-08" db="EMBL/GenBank/DDBJ databases">
        <title>Mesorhizobium wenxinae sp. nov., a novel rhizobial species isolated from root nodules of chickpea (Cicer arietinum L.).</title>
        <authorList>
            <person name="Zhang J."/>
        </authorList>
    </citation>
    <scope>NUCLEOTIDE SEQUENCE [LARGE SCALE GENOMIC DNA]</scope>
    <source>
        <strain evidence="2">WYCCWR 10019</strain>
    </source>
</reference>
<proteinExistence type="predicted"/>
<dbReference type="RefSeq" id="WP_095521477.1">
    <property type="nucleotide sequence ID" value="NZ_NPKH01000037.1"/>
</dbReference>
<evidence type="ECO:0000313" key="1">
    <source>
        <dbReference type="EMBL" id="PAP92160.1"/>
    </source>
</evidence>
<dbReference type="OrthoDB" id="8382332at2"/>
<dbReference type="EMBL" id="NPKH01000037">
    <property type="protein sequence ID" value="PAP92160.1"/>
    <property type="molecule type" value="Genomic_DNA"/>
</dbReference>
<protein>
    <submittedName>
        <fullName evidence="1">Uncharacterized protein</fullName>
    </submittedName>
</protein>
<dbReference type="AlphaFoldDB" id="A0A271K931"/>
<name>A0A271K931_9HYPH</name>
<gene>
    <name evidence="1" type="ORF">CIT31_29840</name>
</gene>